<keyword evidence="6" id="KW-1185">Reference proteome</keyword>
<comment type="caution">
    <text evidence="5">The sequence shown here is derived from an EMBL/GenBank/DDBJ whole genome shotgun (WGS) entry which is preliminary data.</text>
</comment>
<evidence type="ECO:0000313" key="5">
    <source>
        <dbReference type="EMBL" id="KIH83540.1"/>
    </source>
</evidence>
<dbReference type="Gene3D" id="2.40.37.10">
    <property type="entry name" value="Lyase, Ornithine Decarboxylase, Chain A, domain 1"/>
    <property type="match status" value="1"/>
</dbReference>
<dbReference type="OrthoDB" id="9802147at2"/>
<feature type="modified residue" description="N6-(pyridoxal phosphate)lysine" evidence="3">
    <location>
        <position position="84"/>
    </location>
</feature>
<comment type="cofactor">
    <cofactor evidence="1 3">
        <name>pyridoxal 5'-phosphate</name>
        <dbReference type="ChEBI" id="CHEBI:597326"/>
    </cofactor>
</comment>
<evidence type="ECO:0000313" key="6">
    <source>
        <dbReference type="Proteomes" id="UP000031535"/>
    </source>
</evidence>
<feature type="domain" description="Orn/DAP/Arg decarboxylase 2 N-terminal" evidence="4">
    <location>
        <begin position="64"/>
        <end position="269"/>
    </location>
</feature>
<evidence type="ECO:0000256" key="1">
    <source>
        <dbReference type="ARBA" id="ARBA00001933"/>
    </source>
</evidence>
<feature type="active site" description="Proton donor" evidence="3">
    <location>
        <position position="399"/>
    </location>
</feature>
<dbReference type="RefSeq" id="WP_052451174.1">
    <property type="nucleotide sequence ID" value="NZ_JXDG01000035.1"/>
</dbReference>
<dbReference type="PANTHER" id="PTHR43727:SF2">
    <property type="entry name" value="GROUP IV DECARBOXYLASE"/>
    <property type="match status" value="1"/>
</dbReference>
<sequence length="464" mass="51229">MPVSMAPRLKERIEVHTPELLTPLLDPVISDFLHNTPDTLIDLVTQHGSPLNLVWPHAFQANVAAFQSVLNQFGVRHAIFYGAKANKSQSLLGAAAGSGIGTDVSSLYELESALRAGTPPERLCATGPAKTAAFHRALVREGALICVDSQEEFDHLKSVVESLSAPVKARVLLRYRPRSCPSSRFGMGADELLSCLQRLTELSEIIHFEGFHFHLGGYDVETRVQAFRELGGFVDAAREMALTPGIIDIGGGLPIRYIDPQAYAQFLQNANQPSHYHNQRVPNSFYPYGSHLTACQWLTLFLQAEHSAGCSIADYLKNQNITLALEPGRSLVDQAAISVFRITRIKQLANDKTVLFVEGSSFSACETWFSSEYLVDPILITQPVSAPKPIQAYIAGHSCLEDDVITHRLIHFNTTPQAGDLLIYANTAGYQMDLLENEFHRHPLPRRLMASCCTDGHYAFSPDY</sequence>
<reference evidence="5 6" key="1">
    <citation type="submission" date="2015-01" db="EMBL/GenBank/DDBJ databases">
        <title>Complete genome of Pseudomonas batumici UCM B-321 producer of the batumin antibiotic with strong antistaphilococcal and potential anticancer activity.</title>
        <authorList>
            <person name="Klochko V.V."/>
            <person name="Zelena L.B."/>
            <person name="Elena K.A."/>
            <person name="Reva O.N."/>
        </authorList>
    </citation>
    <scope>NUCLEOTIDE SEQUENCE [LARGE SCALE GENOMIC DNA]</scope>
    <source>
        <strain evidence="5 6">UCM B-321</strain>
    </source>
</reference>
<gene>
    <name evidence="5" type="ORF">UCMB321_2666</name>
</gene>
<dbReference type="Pfam" id="PF02784">
    <property type="entry name" value="Orn_Arg_deC_N"/>
    <property type="match status" value="1"/>
</dbReference>
<dbReference type="InterPro" id="IPR009006">
    <property type="entry name" value="Ala_racemase/Decarboxylase_C"/>
</dbReference>
<dbReference type="Proteomes" id="UP000031535">
    <property type="component" value="Unassembled WGS sequence"/>
</dbReference>
<dbReference type="SUPFAM" id="SSF50621">
    <property type="entry name" value="Alanine racemase C-terminal domain-like"/>
    <property type="match status" value="1"/>
</dbReference>
<name>A0A0C2I983_9PSED</name>
<dbReference type="GO" id="GO:0008836">
    <property type="term" value="F:diaminopimelate decarboxylase activity"/>
    <property type="evidence" value="ECO:0007669"/>
    <property type="project" value="TreeGrafter"/>
</dbReference>
<proteinExistence type="predicted"/>
<dbReference type="SUPFAM" id="SSF51419">
    <property type="entry name" value="PLP-binding barrel"/>
    <property type="match status" value="1"/>
</dbReference>
<dbReference type="InterPro" id="IPR022657">
    <property type="entry name" value="De-COase2_CS"/>
</dbReference>
<evidence type="ECO:0000256" key="2">
    <source>
        <dbReference type="ARBA" id="ARBA00022898"/>
    </source>
</evidence>
<dbReference type="PROSITE" id="PS00879">
    <property type="entry name" value="ODR_DC_2_2"/>
    <property type="match status" value="1"/>
</dbReference>
<keyword evidence="2 3" id="KW-0663">Pyridoxal phosphate</keyword>
<dbReference type="InterPro" id="IPR000183">
    <property type="entry name" value="Orn/DAP/Arg_de-COase"/>
</dbReference>
<accession>A0A0C2I983</accession>
<dbReference type="PANTHER" id="PTHR43727">
    <property type="entry name" value="DIAMINOPIMELATE DECARBOXYLASE"/>
    <property type="match status" value="1"/>
</dbReference>
<dbReference type="AlphaFoldDB" id="A0A0C2I983"/>
<dbReference type="Gene3D" id="3.20.20.10">
    <property type="entry name" value="Alanine racemase"/>
    <property type="match status" value="1"/>
</dbReference>
<dbReference type="EMBL" id="JXDG01000035">
    <property type="protein sequence ID" value="KIH83540.1"/>
    <property type="molecule type" value="Genomic_DNA"/>
</dbReference>
<evidence type="ECO:0000256" key="3">
    <source>
        <dbReference type="PIRSR" id="PIRSR600183-50"/>
    </source>
</evidence>
<dbReference type="InterPro" id="IPR042152">
    <property type="entry name" value="Y4yA-like"/>
</dbReference>
<organism evidence="5 6">
    <name type="scientific">Pseudomonas batumici</name>
    <dbReference type="NCBI Taxonomy" id="226910"/>
    <lineage>
        <taxon>Bacteria</taxon>
        <taxon>Pseudomonadati</taxon>
        <taxon>Pseudomonadota</taxon>
        <taxon>Gammaproteobacteria</taxon>
        <taxon>Pseudomonadales</taxon>
        <taxon>Pseudomonadaceae</taxon>
        <taxon>Pseudomonas</taxon>
    </lineage>
</organism>
<dbReference type="GO" id="GO:0009089">
    <property type="term" value="P:lysine biosynthetic process via diaminopimelate"/>
    <property type="evidence" value="ECO:0007669"/>
    <property type="project" value="TreeGrafter"/>
</dbReference>
<dbReference type="InterPro" id="IPR022644">
    <property type="entry name" value="De-COase2_N"/>
</dbReference>
<evidence type="ECO:0000259" key="4">
    <source>
        <dbReference type="Pfam" id="PF02784"/>
    </source>
</evidence>
<dbReference type="CDD" id="cd06842">
    <property type="entry name" value="PLPDE_III_Y4yA_like"/>
    <property type="match status" value="1"/>
</dbReference>
<dbReference type="PATRIC" id="fig|226910.6.peg.2656"/>
<dbReference type="STRING" id="226910.UCMB321_2666"/>
<dbReference type="PRINTS" id="PR01179">
    <property type="entry name" value="ODADCRBXLASE"/>
</dbReference>
<protein>
    <submittedName>
        <fullName evidence="5">Diaminopimelate decarboxylase</fullName>
    </submittedName>
</protein>
<dbReference type="InterPro" id="IPR029066">
    <property type="entry name" value="PLP-binding_barrel"/>
</dbReference>